<dbReference type="EMBL" id="KQ435007">
    <property type="protein sequence ID" value="KZC13645.1"/>
    <property type="molecule type" value="Genomic_DNA"/>
</dbReference>
<organism evidence="2 3">
    <name type="scientific">Dufourea novaeangliae</name>
    <name type="common">Sweat bee</name>
    <dbReference type="NCBI Taxonomy" id="178035"/>
    <lineage>
        <taxon>Eukaryota</taxon>
        <taxon>Metazoa</taxon>
        <taxon>Ecdysozoa</taxon>
        <taxon>Arthropoda</taxon>
        <taxon>Hexapoda</taxon>
        <taxon>Insecta</taxon>
        <taxon>Pterygota</taxon>
        <taxon>Neoptera</taxon>
        <taxon>Endopterygota</taxon>
        <taxon>Hymenoptera</taxon>
        <taxon>Apocrita</taxon>
        <taxon>Aculeata</taxon>
        <taxon>Apoidea</taxon>
        <taxon>Anthophila</taxon>
        <taxon>Halictidae</taxon>
        <taxon>Rophitinae</taxon>
        <taxon>Dufourea</taxon>
    </lineage>
</organism>
<dbReference type="Proteomes" id="UP000076502">
    <property type="component" value="Unassembled WGS sequence"/>
</dbReference>
<dbReference type="OrthoDB" id="538817at2759"/>
<feature type="non-terminal residue" evidence="2">
    <location>
        <position position="1"/>
    </location>
</feature>
<evidence type="ECO:0000313" key="3">
    <source>
        <dbReference type="Proteomes" id="UP000076502"/>
    </source>
</evidence>
<dbReference type="InterPro" id="IPR039304">
    <property type="entry name" value="DNAAF3"/>
</dbReference>
<dbReference type="InterPro" id="IPR028235">
    <property type="entry name" value="DNAAF3_C"/>
</dbReference>
<proteinExistence type="predicted"/>
<dbReference type="Pfam" id="PF14740">
    <property type="entry name" value="DUF4471"/>
    <property type="match status" value="1"/>
</dbReference>
<feature type="non-terminal residue" evidence="2">
    <location>
        <position position="175"/>
    </location>
</feature>
<name>A0A154PP29_DUFNO</name>
<dbReference type="GO" id="GO:0044458">
    <property type="term" value="P:motile cilium assembly"/>
    <property type="evidence" value="ECO:0007669"/>
    <property type="project" value="TreeGrafter"/>
</dbReference>
<evidence type="ECO:0000313" key="2">
    <source>
        <dbReference type="EMBL" id="KZC13645.1"/>
    </source>
</evidence>
<dbReference type="PANTHER" id="PTHR22118:SF14">
    <property type="entry name" value="DYNEIN AXONEMAL ASSEMBLY FACTOR 3"/>
    <property type="match status" value="1"/>
</dbReference>
<dbReference type="GO" id="GO:0070286">
    <property type="term" value="P:axonemal dynein complex assembly"/>
    <property type="evidence" value="ECO:0007669"/>
    <property type="project" value="InterPro"/>
</dbReference>
<dbReference type="STRING" id="178035.A0A154PP29"/>
<gene>
    <name evidence="2" type="ORF">WN55_05198</name>
</gene>
<dbReference type="AlphaFoldDB" id="A0A154PP29"/>
<protein>
    <submittedName>
        <fullName evidence="2">Dynein assembly factor 3, axonemal like protein</fullName>
    </submittedName>
</protein>
<sequence length="175" mass="20576">IRFWERAACENIPIVEHWNQRVRKSLKTRYDYRDGVFDWDYHMILKSRNILNLTLQEYRFWRSNGVAFTWLEGEPVRSNPTLLSNIIQYGPASVHCGYLGDITNAHNMTEHLPNFIPLLKKGAIVLIELKKNLVELREEDLFNFVKELKSCAQKNGLREIGDINVKKHCIAKFCK</sequence>
<keyword evidence="3" id="KW-1185">Reference proteome</keyword>
<accession>A0A154PP29</accession>
<evidence type="ECO:0000259" key="1">
    <source>
        <dbReference type="Pfam" id="PF14740"/>
    </source>
</evidence>
<dbReference type="PANTHER" id="PTHR22118">
    <property type="entry name" value="DYNEIN ASSEMBLY FACTOR 3, AXONEMAL"/>
    <property type="match status" value="1"/>
</dbReference>
<reference evidence="2 3" key="1">
    <citation type="submission" date="2015-07" db="EMBL/GenBank/DDBJ databases">
        <title>The genome of Dufourea novaeangliae.</title>
        <authorList>
            <person name="Pan H."/>
            <person name="Kapheim K."/>
        </authorList>
    </citation>
    <scope>NUCLEOTIDE SEQUENCE [LARGE SCALE GENOMIC DNA]</scope>
    <source>
        <strain evidence="2">0120121106</strain>
        <tissue evidence="2">Whole body</tissue>
    </source>
</reference>
<feature type="domain" description="Dynein assembly factor 3 C-terminal" evidence="1">
    <location>
        <begin position="2"/>
        <end position="104"/>
    </location>
</feature>